<gene>
    <name evidence="14" type="ORF">RIF29_26685</name>
</gene>
<proteinExistence type="predicted"/>
<dbReference type="InterPro" id="IPR045265">
    <property type="entry name" value="AIR12_DOMON"/>
</dbReference>
<feature type="binding site" description="axial binding residue" evidence="9">
    <location>
        <position position="279"/>
    </location>
    <ligand>
        <name>heme b</name>
        <dbReference type="ChEBI" id="CHEBI:60344"/>
        <label>1</label>
    </ligand>
    <ligandPart>
        <name>Fe</name>
        <dbReference type="ChEBI" id="CHEBI:18248"/>
    </ligandPart>
</feature>
<dbReference type="PROSITE" id="PS50939">
    <property type="entry name" value="CYTOCHROME_B561"/>
    <property type="match status" value="1"/>
</dbReference>
<feature type="domain" description="Cytochrome b561" evidence="13">
    <location>
        <begin position="170"/>
        <end position="372"/>
    </location>
</feature>
<dbReference type="Pfam" id="PF04526">
    <property type="entry name" value="DUF568"/>
    <property type="match status" value="1"/>
</dbReference>
<evidence type="ECO:0000256" key="8">
    <source>
        <dbReference type="PIRNR" id="PIRNR037471"/>
    </source>
</evidence>
<organism evidence="14 15">
    <name type="scientific">Crotalaria pallida</name>
    <name type="common">Smooth rattlebox</name>
    <name type="synonym">Crotalaria striata</name>
    <dbReference type="NCBI Taxonomy" id="3830"/>
    <lineage>
        <taxon>Eukaryota</taxon>
        <taxon>Viridiplantae</taxon>
        <taxon>Streptophyta</taxon>
        <taxon>Embryophyta</taxon>
        <taxon>Tracheophyta</taxon>
        <taxon>Spermatophyta</taxon>
        <taxon>Magnoliopsida</taxon>
        <taxon>eudicotyledons</taxon>
        <taxon>Gunneridae</taxon>
        <taxon>Pentapetalae</taxon>
        <taxon>rosids</taxon>
        <taxon>fabids</taxon>
        <taxon>Fabales</taxon>
        <taxon>Fabaceae</taxon>
        <taxon>Papilionoideae</taxon>
        <taxon>50 kb inversion clade</taxon>
        <taxon>genistoids sensu lato</taxon>
        <taxon>core genistoids</taxon>
        <taxon>Crotalarieae</taxon>
        <taxon>Crotalaria</taxon>
    </lineage>
</organism>
<name>A0AAN9I1U0_CROPI</name>
<evidence type="ECO:0000256" key="10">
    <source>
        <dbReference type="SAM" id="Phobius"/>
    </source>
</evidence>
<feature type="binding site" description="axial binding residue" evidence="9">
    <location>
        <position position="211"/>
    </location>
    <ligand>
        <name>heme b</name>
        <dbReference type="ChEBI" id="CHEBI:60344"/>
        <label>1</label>
    </ligand>
    <ligandPart>
        <name>Fe</name>
        <dbReference type="ChEBI" id="CHEBI:18248"/>
    </ligandPart>
</feature>
<evidence type="ECO:0000256" key="9">
    <source>
        <dbReference type="PIRSR" id="PIRSR037471-1"/>
    </source>
</evidence>
<dbReference type="InterPro" id="IPR006593">
    <property type="entry name" value="Cyt_b561/ferric_Rdtase_TM"/>
</dbReference>
<feature type="transmembrane region" description="Helical" evidence="10">
    <location>
        <begin position="212"/>
        <end position="232"/>
    </location>
</feature>
<feature type="binding site" description="axial binding residue" evidence="9">
    <location>
        <position position="316"/>
    </location>
    <ligand>
        <name>heme b</name>
        <dbReference type="ChEBI" id="CHEBI:60344"/>
        <label>1</label>
    </ligand>
    <ligandPart>
        <name>Fe</name>
        <dbReference type="ChEBI" id="CHEBI:18248"/>
    </ligandPart>
</feature>
<dbReference type="CDD" id="cd09629">
    <property type="entry name" value="DOMON_CIL1_like"/>
    <property type="match status" value="1"/>
</dbReference>
<evidence type="ECO:0000256" key="1">
    <source>
        <dbReference type="ARBA" id="ARBA00004370"/>
    </source>
</evidence>
<keyword evidence="2 8" id="KW-0813">Transport</keyword>
<dbReference type="Gene3D" id="1.20.120.1770">
    <property type="match status" value="1"/>
</dbReference>
<dbReference type="AlphaFoldDB" id="A0AAN9I1U0"/>
<dbReference type="GO" id="GO:0046872">
    <property type="term" value="F:metal ion binding"/>
    <property type="evidence" value="ECO:0007669"/>
    <property type="project" value="UniProtKB-KW"/>
</dbReference>
<keyword evidence="9" id="KW-0408">Iron</keyword>
<sequence>MASLLINLILILSLITTLLVPATPQSCNSFTFPNDINFKSCKDLPVLDSSIHWNYYASSRAIEVAFKKANAKESSWVAWAINPTSSGMVGSQAFVAIRRSDSDGTLRAYTSPLTSYATMLQEGNLSFPVHSVSASYRNNSIIIFASFQLPTNATVVNHVWQEGLVGDDGTLRAHSFSGPNVQSFGTLDFASGKVFKTVGKKNSRTTLKNVHGFLNAISWGILMPIGVIVARYMKVFDALGPTWFHVHRAIQSLAYLIGVVGFGTGLYMGNHYGVHHAPHRCIGITLLCLASSQVCIAVFLRPKKDHKYRIFWNIFHYVVGYVTIACSIWNVFMGFDLLGAHKSWKHAYVGIIIAIAAIALVLEVITSIWKRKGAKEDQVDTNQEQP</sequence>
<feature type="transmembrane region" description="Helical" evidence="10">
    <location>
        <begin position="347"/>
        <end position="369"/>
    </location>
</feature>
<comment type="subcellular location">
    <subcellularLocation>
        <location evidence="1">Membrane</location>
    </subcellularLocation>
</comment>
<keyword evidence="15" id="KW-1185">Reference proteome</keyword>
<evidence type="ECO:0000256" key="5">
    <source>
        <dbReference type="ARBA" id="ARBA00022982"/>
    </source>
</evidence>
<feature type="binding site" description="axial binding residue" evidence="9">
    <location>
        <position position="247"/>
    </location>
    <ligand>
        <name>heme b</name>
        <dbReference type="ChEBI" id="CHEBI:60344"/>
        <label>1</label>
    </ligand>
    <ligandPart>
        <name>Fe</name>
        <dbReference type="ChEBI" id="CHEBI:18248"/>
    </ligandPart>
</feature>
<evidence type="ECO:0000256" key="6">
    <source>
        <dbReference type="ARBA" id="ARBA00022989"/>
    </source>
</evidence>
<evidence type="ECO:0000313" key="15">
    <source>
        <dbReference type="Proteomes" id="UP001372338"/>
    </source>
</evidence>
<keyword evidence="7 8" id="KW-0472">Membrane</keyword>
<dbReference type="InterPro" id="IPR005018">
    <property type="entry name" value="DOMON_domain"/>
</dbReference>
<dbReference type="PROSITE" id="PS50836">
    <property type="entry name" value="DOMON"/>
    <property type="match status" value="1"/>
</dbReference>
<evidence type="ECO:0000256" key="2">
    <source>
        <dbReference type="ARBA" id="ARBA00022448"/>
    </source>
</evidence>
<keyword evidence="9" id="KW-0479">Metal-binding</keyword>
<feature type="signal peptide" evidence="11">
    <location>
        <begin position="1"/>
        <end position="24"/>
    </location>
</feature>
<dbReference type="Pfam" id="PF03188">
    <property type="entry name" value="Cytochrom_B561"/>
    <property type="match status" value="1"/>
</dbReference>
<dbReference type="PANTHER" id="PTHR23130:SF212">
    <property type="entry name" value="AUXIN-RESPONSIVE FAMILY PROTEIN"/>
    <property type="match status" value="1"/>
</dbReference>
<evidence type="ECO:0000259" key="13">
    <source>
        <dbReference type="PROSITE" id="PS50939"/>
    </source>
</evidence>
<evidence type="ECO:0000259" key="12">
    <source>
        <dbReference type="PROSITE" id="PS50836"/>
    </source>
</evidence>
<keyword evidence="6 10" id="KW-1133">Transmembrane helix</keyword>
<comment type="caution">
    <text evidence="14">The sequence shown here is derived from an EMBL/GenBank/DDBJ whole genome shotgun (WGS) entry which is preliminary data.</text>
</comment>
<dbReference type="GO" id="GO:0016020">
    <property type="term" value="C:membrane"/>
    <property type="evidence" value="ECO:0007669"/>
    <property type="project" value="UniProtKB-SubCell"/>
</dbReference>
<feature type="chain" id="PRO_5042871708" description="Cytochrome b561 and DOMON domain-containing protein" evidence="11">
    <location>
        <begin position="25"/>
        <end position="386"/>
    </location>
</feature>
<evidence type="ECO:0000256" key="11">
    <source>
        <dbReference type="SAM" id="SignalP"/>
    </source>
</evidence>
<feature type="transmembrane region" description="Helical" evidence="10">
    <location>
        <begin position="253"/>
        <end position="270"/>
    </location>
</feature>
<comment type="cofactor">
    <cofactor evidence="8">
        <name>heme b</name>
        <dbReference type="ChEBI" id="CHEBI:60344"/>
    </cofactor>
    <text evidence="8">Binds 2 heme b groups non-covalently.</text>
</comment>
<dbReference type="PANTHER" id="PTHR23130">
    <property type="entry name" value="CYTOCHROME B561 AND DOMON DOMAIN-CONTAINING PROTEIN"/>
    <property type="match status" value="1"/>
</dbReference>
<dbReference type="SMART" id="SM00665">
    <property type="entry name" value="B561"/>
    <property type="match status" value="1"/>
</dbReference>
<keyword evidence="4 11" id="KW-0732">Signal</keyword>
<dbReference type="EMBL" id="JAYWIO010000005">
    <property type="protein sequence ID" value="KAK7260545.1"/>
    <property type="molecule type" value="Genomic_DNA"/>
</dbReference>
<protein>
    <recommendedName>
        <fullName evidence="8">Cytochrome b561 and DOMON domain-containing protein</fullName>
    </recommendedName>
</protein>
<feature type="domain" description="DOMON" evidence="12">
    <location>
        <begin position="47"/>
        <end position="163"/>
    </location>
</feature>
<accession>A0AAN9I1U0</accession>
<evidence type="ECO:0000256" key="7">
    <source>
        <dbReference type="ARBA" id="ARBA00023136"/>
    </source>
</evidence>
<feature type="transmembrane region" description="Helical" evidence="10">
    <location>
        <begin position="314"/>
        <end position="335"/>
    </location>
</feature>
<reference evidence="14 15" key="1">
    <citation type="submission" date="2024-01" db="EMBL/GenBank/DDBJ databases">
        <title>The genomes of 5 underutilized Papilionoideae crops provide insights into root nodulation and disease resistanc.</title>
        <authorList>
            <person name="Yuan L."/>
        </authorList>
    </citation>
    <scope>NUCLEOTIDE SEQUENCE [LARGE SCALE GENOMIC DNA]</scope>
    <source>
        <strain evidence="14">ZHUSHIDOU_FW_LH</strain>
        <tissue evidence="14">Leaf</tissue>
    </source>
</reference>
<dbReference type="Proteomes" id="UP001372338">
    <property type="component" value="Unassembled WGS sequence"/>
</dbReference>
<keyword evidence="5 8" id="KW-0249">Electron transport</keyword>
<dbReference type="InterPro" id="IPR017214">
    <property type="entry name" value="UCP037471"/>
</dbReference>
<evidence type="ECO:0000256" key="3">
    <source>
        <dbReference type="ARBA" id="ARBA00022692"/>
    </source>
</evidence>
<evidence type="ECO:0000313" key="14">
    <source>
        <dbReference type="EMBL" id="KAK7260545.1"/>
    </source>
</evidence>
<keyword evidence="3 10" id="KW-0812">Transmembrane</keyword>
<evidence type="ECO:0000256" key="4">
    <source>
        <dbReference type="ARBA" id="ARBA00022729"/>
    </source>
</evidence>
<dbReference type="CDD" id="cd08760">
    <property type="entry name" value="Cyt_b561_FRRS1_like"/>
    <property type="match status" value="1"/>
</dbReference>
<dbReference type="PIRSF" id="PIRSF037471">
    <property type="entry name" value="UCP037471"/>
    <property type="match status" value="1"/>
</dbReference>